<evidence type="ECO:0000256" key="4">
    <source>
        <dbReference type="ARBA" id="ARBA00022980"/>
    </source>
</evidence>
<dbReference type="NCBIfam" id="TIGR01032">
    <property type="entry name" value="rplT_bact"/>
    <property type="match status" value="1"/>
</dbReference>
<evidence type="ECO:0000313" key="10">
    <source>
        <dbReference type="Proteomes" id="UP000254808"/>
    </source>
</evidence>
<name>A0A345UKL3_9BACT</name>
<dbReference type="HAMAP" id="MF_00382">
    <property type="entry name" value="Ribosomal_bL20"/>
    <property type="match status" value="1"/>
</dbReference>
<evidence type="ECO:0000256" key="2">
    <source>
        <dbReference type="ARBA" id="ARBA00022730"/>
    </source>
</evidence>
<dbReference type="KEGG" id="cprv:CYPRO_1765"/>
<dbReference type="FunFam" id="1.10.1900.20:FF:000001">
    <property type="entry name" value="50S ribosomal protein L20"/>
    <property type="match status" value="1"/>
</dbReference>
<evidence type="ECO:0000256" key="1">
    <source>
        <dbReference type="ARBA" id="ARBA00007698"/>
    </source>
</evidence>
<keyword evidence="2 7" id="KW-0699">rRNA-binding</keyword>
<comment type="function">
    <text evidence="7 8">Binds directly to 23S ribosomal RNA and is necessary for the in vitro assembly process of the 50S ribosomal subunit. It is not involved in the protein synthesizing functions of that subunit.</text>
</comment>
<accession>A0A345UKL3</accession>
<protein>
    <recommendedName>
        <fullName evidence="6 7">Large ribosomal subunit protein bL20</fullName>
    </recommendedName>
</protein>
<keyword evidence="3 7" id="KW-0694">RNA-binding</keyword>
<organism evidence="9 10">
    <name type="scientific">Cyclonatronum proteinivorum</name>
    <dbReference type="NCBI Taxonomy" id="1457365"/>
    <lineage>
        <taxon>Bacteria</taxon>
        <taxon>Pseudomonadati</taxon>
        <taxon>Balneolota</taxon>
        <taxon>Balneolia</taxon>
        <taxon>Balneolales</taxon>
        <taxon>Cyclonatronaceae</taxon>
        <taxon>Cyclonatronum</taxon>
    </lineage>
</organism>
<keyword evidence="4 7" id="KW-0689">Ribosomal protein</keyword>
<proteinExistence type="inferred from homology"/>
<keyword evidence="5 7" id="KW-0687">Ribonucleoprotein</keyword>
<dbReference type="PROSITE" id="PS00937">
    <property type="entry name" value="RIBOSOMAL_L20"/>
    <property type="match status" value="1"/>
</dbReference>
<sequence length="115" mass="13385">MPRSVNKVASKSRRKKILKQAKGYWGSRSKVYTVAKNTVEKGLQYQYRDRRNRKREFRKLWIIRINAAARLNGVSYSRLMGALKKHNIEIDRKILADLAVHEPQTFTAIVKKATA</sequence>
<dbReference type="Gene3D" id="6.10.160.10">
    <property type="match status" value="1"/>
</dbReference>
<dbReference type="GO" id="GO:1990904">
    <property type="term" value="C:ribonucleoprotein complex"/>
    <property type="evidence" value="ECO:0007669"/>
    <property type="project" value="UniProtKB-KW"/>
</dbReference>
<dbReference type="OrthoDB" id="9808966at2"/>
<evidence type="ECO:0000256" key="6">
    <source>
        <dbReference type="ARBA" id="ARBA00035172"/>
    </source>
</evidence>
<dbReference type="CDD" id="cd07026">
    <property type="entry name" value="Ribosomal_L20"/>
    <property type="match status" value="1"/>
</dbReference>
<dbReference type="InterPro" id="IPR035566">
    <property type="entry name" value="Ribosomal_protein_bL20_C"/>
</dbReference>
<dbReference type="PANTHER" id="PTHR10986">
    <property type="entry name" value="39S RIBOSOMAL PROTEIN L20"/>
    <property type="match status" value="1"/>
</dbReference>
<evidence type="ECO:0000313" key="9">
    <source>
        <dbReference type="EMBL" id="AXJ01015.1"/>
    </source>
</evidence>
<dbReference type="GO" id="GO:0000027">
    <property type="term" value="P:ribosomal large subunit assembly"/>
    <property type="evidence" value="ECO:0007669"/>
    <property type="project" value="UniProtKB-UniRule"/>
</dbReference>
<dbReference type="AlphaFoldDB" id="A0A345UKL3"/>
<evidence type="ECO:0000256" key="5">
    <source>
        <dbReference type="ARBA" id="ARBA00023274"/>
    </source>
</evidence>
<dbReference type="RefSeq" id="WP_114984251.1">
    <property type="nucleotide sequence ID" value="NZ_CP027806.1"/>
</dbReference>
<dbReference type="GO" id="GO:0006412">
    <property type="term" value="P:translation"/>
    <property type="evidence" value="ECO:0007669"/>
    <property type="project" value="InterPro"/>
</dbReference>
<keyword evidence="10" id="KW-1185">Reference proteome</keyword>
<dbReference type="GO" id="GO:0005840">
    <property type="term" value="C:ribosome"/>
    <property type="evidence" value="ECO:0007669"/>
    <property type="project" value="UniProtKB-KW"/>
</dbReference>
<dbReference type="Proteomes" id="UP000254808">
    <property type="component" value="Chromosome"/>
</dbReference>
<dbReference type="InterPro" id="IPR049946">
    <property type="entry name" value="RIBOSOMAL_L20_CS"/>
</dbReference>
<comment type="similarity">
    <text evidence="1 7 8">Belongs to the bacterial ribosomal protein bL20 family.</text>
</comment>
<dbReference type="PRINTS" id="PR00062">
    <property type="entry name" value="RIBOSOMALL20"/>
</dbReference>
<dbReference type="InterPro" id="IPR005813">
    <property type="entry name" value="Ribosomal_bL20"/>
</dbReference>
<evidence type="ECO:0000256" key="3">
    <source>
        <dbReference type="ARBA" id="ARBA00022884"/>
    </source>
</evidence>
<evidence type="ECO:0000256" key="7">
    <source>
        <dbReference type="HAMAP-Rule" id="MF_00382"/>
    </source>
</evidence>
<dbReference type="GO" id="GO:0003735">
    <property type="term" value="F:structural constituent of ribosome"/>
    <property type="evidence" value="ECO:0007669"/>
    <property type="project" value="InterPro"/>
</dbReference>
<evidence type="ECO:0000256" key="8">
    <source>
        <dbReference type="RuleBase" id="RU000560"/>
    </source>
</evidence>
<dbReference type="SUPFAM" id="SSF74731">
    <property type="entry name" value="Ribosomal protein L20"/>
    <property type="match status" value="1"/>
</dbReference>
<gene>
    <name evidence="7" type="primary">rplT</name>
    <name evidence="9" type="ORF">CYPRO_1765</name>
</gene>
<reference evidence="9 10" key="1">
    <citation type="submission" date="2018-03" db="EMBL/GenBank/DDBJ databases">
        <title>Phenotypic and genomic properties of Cyclonatronum proteinivorum gen. nov., sp. nov., a haloalkaliphilic bacteroidete from soda lakes possessing Na+-translocating rhodopsin.</title>
        <authorList>
            <person name="Toshchakov S.V."/>
            <person name="Korzhenkov A."/>
            <person name="Samarov N.I."/>
            <person name="Kublanov I.V."/>
            <person name="Muntyan M.S."/>
            <person name="Sorokin D.Y."/>
        </authorList>
    </citation>
    <scope>NUCLEOTIDE SEQUENCE [LARGE SCALE GENOMIC DNA]</scope>
    <source>
        <strain evidence="9 10">Omega</strain>
    </source>
</reference>
<dbReference type="Pfam" id="PF00453">
    <property type="entry name" value="Ribosomal_L20"/>
    <property type="match status" value="1"/>
</dbReference>
<dbReference type="Gene3D" id="1.10.1900.20">
    <property type="entry name" value="Ribosomal protein L20"/>
    <property type="match status" value="1"/>
</dbReference>
<dbReference type="EMBL" id="CP027806">
    <property type="protein sequence ID" value="AXJ01015.1"/>
    <property type="molecule type" value="Genomic_DNA"/>
</dbReference>
<dbReference type="GO" id="GO:0019843">
    <property type="term" value="F:rRNA binding"/>
    <property type="evidence" value="ECO:0007669"/>
    <property type="project" value="UniProtKB-UniRule"/>
</dbReference>